<evidence type="ECO:0000259" key="17">
    <source>
        <dbReference type="PROSITE" id="PS50173"/>
    </source>
</evidence>
<evidence type="ECO:0000313" key="18">
    <source>
        <dbReference type="EMBL" id="EHQ07204.1"/>
    </source>
</evidence>
<dbReference type="GO" id="GO:0000287">
    <property type="term" value="F:magnesium ion binding"/>
    <property type="evidence" value="ECO:0007669"/>
    <property type="project" value="UniProtKB-UniRule"/>
</dbReference>
<evidence type="ECO:0000313" key="19">
    <source>
        <dbReference type="Proteomes" id="UP000005737"/>
    </source>
</evidence>
<dbReference type="Pfam" id="PF11799">
    <property type="entry name" value="IMS_C"/>
    <property type="match status" value="1"/>
</dbReference>
<gene>
    <name evidence="16" type="primary">dinB</name>
    <name evidence="18" type="ORF">Lepil_2530</name>
</gene>
<feature type="binding site" evidence="16">
    <location>
        <position position="28"/>
    </location>
    <ligand>
        <name>Mg(2+)</name>
        <dbReference type="ChEBI" id="CHEBI:18420"/>
    </ligand>
</feature>
<keyword evidence="19" id="KW-1185">Reference proteome</keyword>
<feature type="site" description="Substrate discrimination" evidence="16">
    <location>
        <position position="33"/>
    </location>
</feature>
<evidence type="ECO:0000256" key="3">
    <source>
        <dbReference type="ARBA" id="ARBA00011245"/>
    </source>
</evidence>
<comment type="similarity">
    <text evidence="2 16">Belongs to the DNA polymerase type-Y family.</text>
</comment>
<organism evidence="18 19">
    <name type="scientific">Leptonema illini DSM 21528</name>
    <dbReference type="NCBI Taxonomy" id="929563"/>
    <lineage>
        <taxon>Bacteria</taxon>
        <taxon>Pseudomonadati</taxon>
        <taxon>Spirochaetota</taxon>
        <taxon>Spirochaetia</taxon>
        <taxon>Leptospirales</taxon>
        <taxon>Leptospiraceae</taxon>
        <taxon>Leptonema</taxon>
    </lineage>
</organism>
<keyword evidence="9 16" id="KW-0479">Metal-binding</keyword>
<name>H2CKA1_9LEPT</name>
<dbReference type="FunFam" id="1.10.150.20:FF:000019">
    <property type="entry name" value="DNA polymerase IV"/>
    <property type="match status" value="1"/>
</dbReference>
<evidence type="ECO:0000256" key="4">
    <source>
        <dbReference type="ARBA" id="ARBA00022457"/>
    </source>
</evidence>
<dbReference type="Proteomes" id="UP000005737">
    <property type="component" value="Unassembled WGS sequence"/>
</dbReference>
<dbReference type="FunFam" id="3.40.1170.60:FF:000001">
    <property type="entry name" value="DNA polymerase IV"/>
    <property type="match status" value="1"/>
</dbReference>
<dbReference type="EC" id="2.7.7.7" evidence="16"/>
<evidence type="ECO:0000256" key="15">
    <source>
        <dbReference type="ARBA" id="ARBA00049244"/>
    </source>
</evidence>
<dbReference type="PANTHER" id="PTHR11076">
    <property type="entry name" value="DNA REPAIR POLYMERASE UMUC / TRANSFERASE FAMILY MEMBER"/>
    <property type="match status" value="1"/>
</dbReference>
<dbReference type="SUPFAM" id="SSF100879">
    <property type="entry name" value="Lesion bypass DNA polymerase (Y-family), little finger domain"/>
    <property type="match status" value="1"/>
</dbReference>
<sequence length="372" mass="41365">MRLGPLWHFLYREAFLLCVSMRKIIHIDMDAFYASVEQRDDPDLRGRPVVVGGPPDSRSVVCTASYEARKFGIRSAMACSKAYRLCPDAVFVFPRFDVYKEVSDQIRAIFVSYTDLVEPLSLDEAYLDVTSNKFQIPYAVTIARQIKARIKEETGLTASAGVASGKFLAKIASGMNKPDGLTVILPDQAIAFLEALPVGDFFGVGKVTEKKMKEHGIFTGADLKSRSLSELVSLFGKSGMHLYRLVRGIDEAPVIPFRERKSVGIEDTFSADVSDVVELMQRLRQLAEGLSFRLARHGKPGRTITVKVKYADFETHSKSETRSSIPVAADALHQMGRSLLEQLLEEGRPVRLLGLSVHGFISEDDPQLQLFD</sequence>
<dbReference type="CDD" id="cd03586">
    <property type="entry name" value="PolY_Pol_IV_kappa"/>
    <property type="match status" value="1"/>
</dbReference>
<keyword evidence="8 16" id="KW-0235">DNA replication</keyword>
<evidence type="ECO:0000256" key="5">
    <source>
        <dbReference type="ARBA" id="ARBA00022490"/>
    </source>
</evidence>
<keyword evidence="10 16" id="KW-0227">DNA damage</keyword>
<dbReference type="NCBIfam" id="NF002677">
    <property type="entry name" value="PRK02406.1"/>
    <property type="match status" value="1"/>
</dbReference>
<evidence type="ECO:0000256" key="7">
    <source>
        <dbReference type="ARBA" id="ARBA00022695"/>
    </source>
</evidence>
<dbReference type="InterPro" id="IPR036775">
    <property type="entry name" value="DNA_pol_Y-fam_lit_finger_sf"/>
</dbReference>
<evidence type="ECO:0000256" key="16">
    <source>
        <dbReference type="HAMAP-Rule" id="MF_01113"/>
    </source>
</evidence>
<proteinExistence type="inferred from homology"/>
<dbReference type="Gene3D" id="3.30.70.270">
    <property type="match status" value="1"/>
</dbReference>
<keyword evidence="11 16" id="KW-0460">Magnesium</keyword>
<evidence type="ECO:0000256" key="11">
    <source>
        <dbReference type="ARBA" id="ARBA00022842"/>
    </source>
</evidence>
<dbReference type="SUPFAM" id="SSF56672">
    <property type="entry name" value="DNA/RNA polymerases"/>
    <property type="match status" value="1"/>
</dbReference>
<evidence type="ECO:0000256" key="6">
    <source>
        <dbReference type="ARBA" id="ARBA00022679"/>
    </source>
</evidence>
<dbReference type="GO" id="GO:0009432">
    <property type="term" value="P:SOS response"/>
    <property type="evidence" value="ECO:0007669"/>
    <property type="project" value="UniProtKB-ARBA"/>
</dbReference>
<dbReference type="Gene3D" id="3.40.1170.60">
    <property type="match status" value="1"/>
</dbReference>
<dbReference type="HOGENOM" id="CLU_012348_1_2_12"/>
<evidence type="ECO:0000256" key="8">
    <source>
        <dbReference type="ARBA" id="ARBA00022705"/>
    </source>
</evidence>
<dbReference type="PANTHER" id="PTHR11076:SF33">
    <property type="entry name" value="DNA POLYMERASE KAPPA"/>
    <property type="match status" value="1"/>
</dbReference>
<dbReference type="GO" id="GO:0042276">
    <property type="term" value="P:error-prone translesion synthesis"/>
    <property type="evidence" value="ECO:0007669"/>
    <property type="project" value="TreeGrafter"/>
</dbReference>
<dbReference type="GO" id="GO:0006281">
    <property type="term" value="P:DNA repair"/>
    <property type="evidence" value="ECO:0007669"/>
    <property type="project" value="UniProtKB-UniRule"/>
</dbReference>
<keyword evidence="14 16" id="KW-0234">DNA repair</keyword>
<dbReference type="InterPro" id="IPR017961">
    <property type="entry name" value="DNA_pol_Y-fam_little_finger"/>
</dbReference>
<dbReference type="GO" id="GO:0005829">
    <property type="term" value="C:cytosol"/>
    <property type="evidence" value="ECO:0007669"/>
    <property type="project" value="TreeGrafter"/>
</dbReference>
<dbReference type="InterPro" id="IPR001126">
    <property type="entry name" value="UmuC"/>
</dbReference>
<protein>
    <recommendedName>
        <fullName evidence="16">DNA polymerase IV</fullName>
        <shortName evidence="16">Pol IV</shortName>
        <ecNumber evidence="16">2.7.7.7</ecNumber>
    </recommendedName>
</protein>
<evidence type="ECO:0000256" key="14">
    <source>
        <dbReference type="ARBA" id="ARBA00023204"/>
    </source>
</evidence>
<feature type="active site" evidence="16">
    <location>
        <position position="124"/>
    </location>
</feature>
<comment type="subcellular location">
    <subcellularLocation>
        <location evidence="1 16">Cytoplasm</location>
    </subcellularLocation>
</comment>
<evidence type="ECO:0000256" key="10">
    <source>
        <dbReference type="ARBA" id="ARBA00022763"/>
    </source>
</evidence>
<keyword evidence="12 16" id="KW-0239">DNA-directed DNA polymerase</keyword>
<comment type="subunit">
    <text evidence="3 16">Monomer.</text>
</comment>
<keyword evidence="7 16" id="KW-0548">Nucleotidyltransferase</keyword>
<comment type="function">
    <text evidence="16">Poorly processive, error-prone DNA polymerase involved in untargeted mutagenesis. Copies undamaged DNA at stalled replication forks, which arise in vivo from mismatched or misaligned primer ends. These misaligned primers can be extended by PolIV. Exhibits no 3'-5' exonuclease (proofreading) activity. May be involved in translesional synthesis, in conjunction with the beta clamp from PolIII.</text>
</comment>
<dbReference type="InterPro" id="IPR053848">
    <property type="entry name" value="IMS_HHH_1"/>
</dbReference>
<accession>H2CKA1</accession>
<dbReference type="STRING" id="183.GCA_002009735_02798"/>
<comment type="catalytic activity">
    <reaction evidence="15 16">
        <text>DNA(n) + a 2'-deoxyribonucleoside 5'-triphosphate = DNA(n+1) + diphosphate</text>
        <dbReference type="Rhea" id="RHEA:22508"/>
        <dbReference type="Rhea" id="RHEA-COMP:17339"/>
        <dbReference type="Rhea" id="RHEA-COMP:17340"/>
        <dbReference type="ChEBI" id="CHEBI:33019"/>
        <dbReference type="ChEBI" id="CHEBI:61560"/>
        <dbReference type="ChEBI" id="CHEBI:173112"/>
        <dbReference type="EC" id="2.7.7.7"/>
    </reaction>
</comment>
<dbReference type="InterPro" id="IPR043502">
    <property type="entry name" value="DNA/RNA_pol_sf"/>
</dbReference>
<keyword evidence="6 16" id="KW-0808">Transferase</keyword>
<keyword evidence="13 16" id="KW-0238">DNA-binding</keyword>
<dbReference type="FunFam" id="3.30.1490.100:FF:000004">
    <property type="entry name" value="DNA polymerase IV"/>
    <property type="match status" value="1"/>
</dbReference>
<dbReference type="InterPro" id="IPR022880">
    <property type="entry name" value="DNApol_IV"/>
</dbReference>
<feature type="domain" description="UmuC" evidence="17">
    <location>
        <begin position="24"/>
        <end position="205"/>
    </location>
</feature>
<dbReference type="GO" id="GO:0003684">
    <property type="term" value="F:damaged DNA binding"/>
    <property type="evidence" value="ECO:0007669"/>
    <property type="project" value="InterPro"/>
</dbReference>
<comment type="cofactor">
    <cofactor evidence="16">
        <name>Mg(2+)</name>
        <dbReference type="ChEBI" id="CHEBI:18420"/>
    </cofactor>
    <text evidence="16">Binds 2 magnesium ions per subunit.</text>
</comment>
<dbReference type="HAMAP" id="MF_01113">
    <property type="entry name" value="DNApol_IV"/>
    <property type="match status" value="1"/>
</dbReference>
<evidence type="ECO:0000256" key="12">
    <source>
        <dbReference type="ARBA" id="ARBA00022932"/>
    </source>
</evidence>
<dbReference type="Pfam" id="PF00817">
    <property type="entry name" value="IMS"/>
    <property type="match status" value="1"/>
</dbReference>
<dbReference type="AlphaFoldDB" id="H2CKA1"/>
<evidence type="ECO:0000256" key="13">
    <source>
        <dbReference type="ARBA" id="ARBA00023125"/>
    </source>
</evidence>
<dbReference type="Pfam" id="PF21999">
    <property type="entry name" value="IMS_HHH_1"/>
    <property type="match status" value="1"/>
</dbReference>
<keyword evidence="4 16" id="KW-0515">Mutator protein</keyword>
<dbReference type="InterPro" id="IPR050116">
    <property type="entry name" value="DNA_polymerase-Y"/>
</dbReference>
<dbReference type="Gene3D" id="1.10.150.20">
    <property type="entry name" value="5' to 3' exonuclease, C-terminal subdomain"/>
    <property type="match status" value="1"/>
</dbReference>
<keyword evidence="5 16" id="KW-0963">Cytoplasm</keyword>
<dbReference type="GO" id="GO:0006261">
    <property type="term" value="P:DNA-templated DNA replication"/>
    <property type="evidence" value="ECO:0007669"/>
    <property type="project" value="UniProtKB-UniRule"/>
</dbReference>
<dbReference type="InterPro" id="IPR043128">
    <property type="entry name" value="Rev_trsase/Diguanyl_cyclase"/>
</dbReference>
<dbReference type="Gene3D" id="3.30.1490.100">
    <property type="entry name" value="DNA polymerase, Y-family, little finger domain"/>
    <property type="match status" value="1"/>
</dbReference>
<evidence type="ECO:0000256" key="9">
    <source>
        <dbReference type="ARBA" id="ARBA00022723"/>
    </source>
</evidence>
<evidence type="ECO:0000256" key="1">
    <source>
        <dbReference type="ARBA" id="ARBA00004496"/>
    </source>
</evidence>
<evidence type="ECO:0000256" key="2">
    <source>
        <dbReference type="ARBA" id="ARBA00010945"/>
    </source>
</evidence>
<dbReference type="EMBL" id="JH597773">
    <property type="protein sequence ID" value="EHQ07204.1"/>
    <property type="molecule type" value="Genomic_DNA"/>
</dbReference>
<reference evidence="18 19" key="1">
    <citation type="submission" date="2011-10" db="EMBL/GenBank/DDBJ databases">
        <title>The Improved High-Quality Draft genome of Leptonema illini DSM 21528.</title>
        <authorList>
            <consortium name="US DOE Joint Genome Institute (JGI-PGF)"/>
            <person name="Lucas S."/>
            <person name="Copeland A."/>
            <person name="Lapidus A."/>
            <person name="Glavina del Rio T."/>
            <person name="Dalin E."/>
            <person name="Tice H."/>
            <person name="Bruce D."/>
            <person name="Goodwin L."/>
            <person name="Pitluck S."/>
            <person name="Peters L."/>
            <person name="Mikhailova N."/>
            <person name="Held B."/>
            <person name="Kyrpides N."/>
            <person name="Mavromatis K."/>
            <person name="Ivanova N."/>
            <person name="Markowitz V."/>
            <person name="Cheng J.-F."/>
            <person name="Hugenholtz P."/>
            <person name="Woyke T."/>
            <person name="Wu D."/>
            <person name="Gronow S."/>
            <person name="Wellnitz S."/>
            <person name="Brambilla E.-M."/>
            <person name="Klenk H.-P."/>
            <person name="Eisen J.A."/>
        </authorList>
    </citation>
    <scope>NUCLEOTIDE SEQUENCE [LARGE SCALE GENOMIC DNA]</scope>
    <source>
        <strain evidence="18 19">DSM 21528</strain>
    </source>
</reference>
<feature type="binding site" evidence="16">
    <location>
        <position position="123"/>
    </location>
    <ligand>
        <name>Mg(2+)</name>
        <dbReference type="ChEBI" id="CHEBI:18420"/>
    </ligand>
</feature>
<dbReference type="GO" id="GO:0003887">
    <property type="term" value="F:DNA-directed DNA polymerase activity"/>
    <property type="evidence" value="ECO:0007669"/>
    <property type="project" value="UniProtKB-UniRule"/>
</dbReference>
<dbReference type="PROSITE" id="PS50173">
    <property type="entry name" value="UMUC"/>
    <property type="match status" value="1"/>
</dbReference>